<evidence type="ECO:0000313" key="4">
    <source>
        <dbReference type="EMBL" id="ESQ51243.1"/>
    </source>
</evidence>
<protein>
    <recommendedName>
        <fullName evidence="6">Pentacotripeptide-repeat region of PRORP domain-containing protein</fullName>
    </recommendedName>
</protein>
<dbReference type="Pfam" id="PF13041">
    <property type="entry name" value="PPR_2"/>
    <property type="match status" value="1"/>
</dbReference>
<evidence type="ECO:0008006" key="6">
    <source>
        <dbReference type="Google" id="ProtNLM"/>
    </source>
</evidence>
<dbReference type="InterPro" id="IPR002885">
    <property type="entry name" value="PPR_rpt"/>
</dbReference>
<dbReference type="GO" id="GO:0003729">
    <property type="term" value="F:mRNA binding"/>
    <property type="evidence" value="ECO:0007669"/>
    <property type="project" value="TreeGrafter"/>
</dbReference>
<organism evidence="4 5">
    <name type="scientific">Eutrema salsugineum</name>
    <name type="common">Saltwater cress</name>
    <name type="synonym">Sisymbrium salsugineum</name>
    <dbReference type="NCBI Taxonomy" id="72664"/>
    <lineage>
        <taxon>Eukaryota</taxon>
        <taxon>Viridiplantae</taxon>
        <taxon>Streptophyta</taxon>
        <taxon>Embryophyta</taxon>
        <taxon>Tracheophyta</taxon>
        <taxon>Spermatophyta</taxon>
        <taxon>Magnoliopsida</taxon>
        <taxon>eudicotyledons</taxon>
        <taxon>Gunneridae</taxon>
        <taxon>Pentapetalae</taxon>
        <taxon>rosids</taxon>
        <taxon>malvids</taxon>
        <taxon>Brassicales</taxon>
        <taxon>Brassicaceae</taxon>
        <taxon>Eutremeae</taxon>
        <taxon>Eutrema</taxon>
    </lineage>
</organism>
<sequence>MAATRSTFLGSIFRIANARSLISPETKLSFPNPNFNFSRFHTSSLLQARFEGYISSLGRYILYSTTVPTRSLRRRISKRNNPKPVLDQSKFQETISKLPPRFTPEELSDAMTLQEDPLLCFHLFNWASQQPRFKHENCSYHTAIRKLGAAKMYKEMDDVVNQVLSVRHVGNENLYNSIVFYFTRAGKLIRAVNIFRHMTTSKNLECRPTIRTYHILFKALLCRGNNSYTSHMYMETIRSLFRQMVNNGIEPDVFALNCLVKGYVLSLHVNDALRIFHQMSVVYSCEPNSFTYDYLIHGLCAQGRTTNARELFGEMKGKGFVPNGKSYNSLVNAFALNGEIDNAVSCLWEMVEIGRVVDFITCRTLVDESCRKGKLNEAKRLLEMMRERKVVDRDSYEKFVSVLHKDL</sequence>
<dbReference type="eggNOG" id="KOG4197">
    <property type="taxonomic scope" value="Eukaryota"/>
</dbReference>
<feature type="repeat" description="PPR" evidence="3">
    <location>
        <begin position="288"/>
        <end position="322"/>
    </location>
</feature>
<dbReference type="PANTHER" id="PTHR47933">
    <property type="entry name" value="PENTATRICOPEPTIDE REPEAT-CONTAINING PROTEIN 1, MITOCHONDRIAL"/>
    <property type="match status" value="1"/>
</dbReference>
<evidence type="ECO:0000313" key="5">
    <source>
        <dbReference type="Proteomes" id="UP000030689"/>
    </source>
</evidence>
<dbReference type="STRING" id="72664.V4MFD1"/>
<gene>
    <name evidence="4" type="ORF">EUTSA_v10016739mg</name>
</gene>
<dbReference type="InterPro" id="IPR051240">
    <property type="entry name" value="Mito_RNA-Proc/Resp"/>
</dbReference>
<feature type="repeat" description="PPR" evidence="3">
    <location>
        <begin position="323"/>
        <end position="357"/>
    </location>
</feature>
<evidence type="ECO:0000256" key="3">
    <source>
        <dbReference type="PROSITE-ProRule" id="PRU00708"/>
    </source>
</evidence>
<dbReference type="EMBL" id="KI517385">
    <property type="protein sequence ID" value="ESQ51243.1"/>
    <property type="molecule type" value="Genomic_DNA"/>
</dbReference>
<keyword evidence="2" id="KW-0677">Repeat</keyword>
<name>V4MFD1_EUTSA</name>
<accession>V4MFD1</accession>
<dbReference type="KEGG" id="eus:EUTSA_v10016739mg"/>
<dbReference type="Gramene" id="ESQ51243">
    <property type="protein sequence ID" value="ESQ51243"/>
    <property type="gene ID" value="EUTSA_v10016739mg"/>
</dbReference>
<dbReference type="PANTHER" id="PTHR47933:SF23">
    <property type="entry name" value="OS02G0468500 PROTEIN"/>
    <property type="match status" value="1"/>
</dbReference>
<evidence type="ECO:0000256" key="1">
    <source>
        <dbReference type="ARBA" id="ARBA00007626"/>
    </source>
</evidence>
<dbReference type="NCBIfam" id="TIGR00756">
    <property type="entry name" value="PPR"/>
    <property type="match status" value="3"/>
</dbReference>
<dbReference type="OMA" id="CRPTIRT"/>
<feature type="repeat" description="PPR" evidence="3">
    <location>
        <begin position="358"/>
        <end position="392"/>
    </location>
</feature>
<dbReference type="InterPro" id="IPR011990">
    <property type="entry name" value="TPR-like_helical_dom_sf"/>
</dbReference>
<comment type="similarity">
    <text evidence="1">Belongs to the PPR family. P subfamily.</text>
</comment>
<dbReference type="PROSITE" id="PS51375">
    <property type="entry name" value="PPR"/>
    <property type="match status" value="3"/>
</dbReference>
<dbReference type="Proteomes" id="UP000030689">
    <property type="component" value="Unassembled WGS sequence"/>
</dbReference>
<proteinExistence type="inferred from homology"/>
<dbReference type="AlphaFoldDB" id="V4MFD1"/>
<evidence type="ECO:0000256" key="2">
    <source>
        <dbReference type="ARBA" id="ARBA00022737"/>
    </source>
</evidence>
<keyword evidence="5" id="KW-1185">Reference proteome</keyword>
<reference evidence="4 5" key="1">
    <citation type="journal article" date="2013" name="Front. Plant Sci.">
        <title>The Reference Genome of the Halophytic Plant Eutrema salsugineum.</title>
        <authorList>
            <person name="Yang R."/>
            <person name="Jarvis D.E."/>
            <person name="Chen H."/>
            <person name="Beilstein M.A."/>
            <person name="Grimwood J."/>
            <person name="Jenkins J."/>
            <person name="Shu S."/>
            <person name="Prochnik S."/>
            <person name="Xin M."/>
            <person name="Ma C."/>
            <person name="Schmutz J."/>
            <person name="Wing R.A."/>
            <person name="Mitchell-Olds T."/>
            <person name="Schumaker K.S."/>
            <person name="Wang X."/>
        </authorList>
    </citation>
    <scope>NUCLEOTIDE SEQUENCE [LARGE SCALE GENOMIC DNA]</scope>
</reference>
<dbReference type="Pfam" id="PF01535">
    <property type="entry name" value="PPR"/>
    <property type="match status" value="3"/>
</dbReference>
<dbReference type="Gene3D" id="1.25.40.10">
    <property type="entry name" value="Tetratricopeptide repeat domain"/>
    <property type="match status" value="2"/>
</dbReference>